<evidence type="ECO:0000313" key="1">
    <source>
        <dbReference type="EMBL" id="NKC33481.1"/>
    </source>
</evidence>
<dbReference type="RefSeq" id="WP_168034207.1">
    <property type="nucleotide sequence ID" value="NZ_JAAVNE010000046.1"/>
</dbReference>
<dbReference type="Proteomes" id="UP000787635">
    <property type="component" value="Unassembled WGS sequence"/>
</dbReference>
<name>A0ABX1E8F0_9PROT</name>
<dbReference type="EMBL" id="JAAVNE010000046">
    <property type="protein sequence ID" value="NKC33481.1"/>
    <property type="molecule type" value="Genomic_DNA"/>
</dbReference>
<sequence length="221" mass="22668">MNRRGLFATILAGLARPASPAPAPDAELRALVEQIRHATTVTVDGALYPRSFDQHARLNRAQLRRVRGVIAADVAEASAWRAGQNPPAMPDLPILSADCSEAGTSVPNLARNRRSASLSSEAHSSEPSCCLPSAITSPSSSASAAISARSADAVSSSIPSSMVGLGNPMVEASGAGPQRPAPDAGLCPIRRLRPLAQMRGAVMASGACGHEPQPACPEVAP</sequence>
<keyword evidence="2" id="KW-1185">Reference proteome</keyword>
<evidence type="ECO:0000313" key="2">
    <source>
        <dbReference type="Proteomes" id="UP000787635"/>
    </source>
</evidence>
<comment type="caution">
    <text evidence="1">The sequence shown here is derived from an EMBL/GenBank/DDBJ whole genome shotgun (WGS) entry which is preliminary data.</text>
</comment>
<protein>
    <submittedName>
        <fullName evidence="1">Uncharacterized protein</fullName>
    </submittedName>
</protein>
<accession>A0ABX1E8F0</accession>
<proteinExistence type="predicted"/>
<reference evidence="1 2" key="1">
    <citation type="submission" date="2020-03" db="EMBL/GenBank/DDBJ databases">
        <title>Roseomonas selenitidurans sp. nov. isolated from urban soil.</title>
        <authorList>
            <person name="Liu H."/>
        </authorList>
    </citation>
    <scope>NUCLEOTIDE SEQUENCE [LARGE SCALE GENOMIC DNA]</scope>
    <source>
        <strain evidence="1 2">BU-1</strain>
    </source>
</reference>
<organism evidence="1 2">
    <name type="scientific">Falsiroseomonas selenitidurans</name>
    <dbReference type="NCBI Taxonomy" id="2716335"/>
    <lineage>
        <taxon>Bacteria</taxon>
        <taxon>Pseudomonadati</taxon>
        <taxon>Pseudomonadota</taxon>
        <taxon>Alphaproteobacteria</taxon>
        <taxon>Acetobacterales</taxon>
        <taxon>Roseomonadaceae</taxon>
        <taxon>Falsiroseomonas</taxon>
    </lineage>
</organism>
<gene>
    <name evidence="1" type="ORF">HEQ75_21645</name>
</gene>